<dbReference type="SUPFAM" id="SSF53187">
    <property type="entry name" value="Zn-dependent exopeptidases"/>
    <property type="match status" value="1"/>
</dbReference>
<gene>
    <name evidence="11" type="primary">lap1_0</name>
    <name evidence="11" type="ORF">g.159485</name>
</gene>
<dbReference type="GO" id="GO:0006508">
    <property type="term" value="P:proteolysis"/>
    <property type="evidence" value="ECO:0007669"/>
    <property type="project" value="UniProtKB-KW"/>
</dbReference>
<feature type="chain" id="PRO_5008899707" evidence="9">
    <location>
        <begin position="25"/>
        <end position="392"/>
    </location>
</feature>
<feature type="domain" description="Peptidase M28" evidence="10">
    <location>
        <begin position="182"/>
        <end position="383"/>
    </location>
</feature>
<evidence type="ECO:0000256" key="8">
    <source>
        <dbReference type="ARBA" id="ARBA00043962"/>
    </source>
</evidence>
<keyword evidence="7" id="KW-0862">Zinc</keyword>
<evidence type="ECO:0000256" key="5">
    <source>
        <dbReference type="ARBA" id="ARBA00022729"/>
    </source>
</evidence>
<dbReference type="Pfam" id="PF04389">
    <property type="entry name" value="Peptidase_M28"/>
    <property type="match status" value="1"/>
</dbReference>
<dbReference type="CDD" id="cd03879">
    <property type="entry name" value="M28_AAP"/>
    <property type="match status" value="1"/>
</dbReference>
<dbReference type="PANTHER" id="PTHR12147:SF56">
    <property type="entry name" value="AMINOPEPTIDASE YDR415C-RELATED"/>
    <property type="match status" value="1"/>
</dbReference>
<keyword evidence="3" id="KW-0645">Protease</keyword>
<comment type="cofactor">
    <cofactor evidence="1">
        <name>Zn(2+)</name>
        <dbReference type="ChEBI" id="CHEBI:29105"/>
    </cofactor>
</comment>
<proteinExistence type="inferred from homology"/>
<evidence type="ECO:0000256" key="6">
    <source>
        <dbReference type="ARBA" id="ARBA00022801"/>
    </source>
</evidence>
<feature type="signal peptide" evidence="9">
    <location>
        <begin position="1"/>
        <end position="24"/>
    </location>
</feature>
<reference evidence="11" key="1">
    <citation type="submission" date="2015-07" db="EMBL/GenBank/DDBJ databases">
        <title>Transcriptome Assembly of Anthurium amnicola.</title>
        <authorList>
            <person name="Suzuki J."/>
        </authorList>
    </citation>
    <scope>NUCLEOTIDE SEQUENCE</scope>
</reference>
<accession>A0A1D1XTY5</accession>
<protein>
    <submittedName>
        <fullName evidence="11">Leucine aminopeptidase 1</fullName>
    </submittedName>
</protein>
<keyword evidence="2 11" id="KW-0031">Aminopeptidase</keyword>
<evidence type="ECO:0000256" key="9">
    <source>
        <dbReference type="SAM" id="SignalP"/>
    </source>
</evidence>
<evidence type="ECO:0000259" key="10">
    <source>
        <dbReference type="Pfam" id="PF04389"/>
    </source>
</evidence>
<organism evidence="11">
    <name type="scientific">Anthurium amnicola</name>
    <dbReference type="NCBI Taxonomy" id="1678845"/>
    <lineage>
        <taxon>Eukaryota</taxon>
        <taxon>Viridiplantae</taxon>
        <taxon>Streptophyta</taxon>
        <taxon>Embryophyta</taxon>
        <taxon>Tracheophyta</taxon>
        <taxon>Spermatophyta</taxon>
        <taxon>Magnoliopsida</taxon>
        <taxon>Liliopsida</taxon>
        <taxon>Araceae</taxon>
        <taxon>Pothoideae</taxon>
        <taxon>Potheae</taxon>
        <taxon>Anthurium</taxon>
    </lineage>
</organism>
<name>A0A1D1XTY5_9ARAE</name>
<evidence type="ECO:0000256" key="7">
    <source>
        <dbReference type="ARBA" id="ARBA00022833"/>
    </source>
</evidence>
<keyword evidence="6" id="KW-0378">Hydrolase</keyword>
<dbReference type="GO" id="GO:0004177">
    <property type="term" value="F:aminopeptidase activity"/>
    <property type="evidence" value="ECO:0007669"/>
    <property type="project" value="UniProtKB-KW"/>
</dbReference>
<comment type="similarity">
    <text evidence="8">Belongs to the peptidase M28 family. M28E subfamily.</text>
</comment>
<keyword evidence="4" id="KW-0479">Metal-binding</keyword>
<dbReference type="FunFam" id="3.40.630.10:FF:000042">
    <property type="entry name" value="Peptide hydrolase"/>
    <property type="match status" value="1"/>
</dbReference>
<dbReference type="GO" id="GO:0008235">
    <property type="term" value="F:metalloexopeptidase activity"/>
    <property type="evidence" value="ECO:0007669"/>
    <property type="project" value="InterPro"/>
</dbReference>
<dbReference type="GO" id="GO:0046872">
    <property type="term" value="F:metal ion binding"/>
    <property type="evidence" value="ECO:0007669"/>
    <property type="project" value="UniProtKB-KW"/>
</dbReference>
<evidence type="ECO:0000256" key="4">
    <source>
        <dbReference type="ARBA" id="ARBA00022723"/>
    </source>
</evidence>
<dbReference type="PANTHER" id="PTHR12147">
    <property type="entry name" value="METALLOPEPTIDASE M28 FAMILY MEMBER"/>
    <property type="match status" value="1"/>
</dbReference>
<dbReference type="InterPro" id="IPR007484">
    <property type="entry name" value="Peptidase_M28"/>
</dbReference>
<keyword evidence="5 9" id="KW-0732">Signal</keyword>
<evidence type="ECO:0000256" key="1">
    <source>
        <dbReference type="ARBA" id="ARBA00001947"/>
    </source>
</evidence>
<dbReference type="EMBL" id="GDJX01022088">
    <property type="protein sequence ID" value="JAT45848.1"/>
    <property type="molecule type" value="Transcribed_RNA"/>
</dbReference>
<evidence type="ECO:0000256" key="2">
    <source>
        <dbReference type="ARBA" id="ARBA00022438"/>
    </source>
</evidence>
<dbReference type="Gene3D" id="3.40.630.10">
    <property type="entry name" value="Zn peptidases"/>
    <property type="match status" value="1"/>
</dbReference>
<evidence type="ECO:0000256" key="3">
    <source>
        <dbReference type="ARBA" id="ARBA00022670"/>
    </source>
</evidence>
<sequence length="392" mass="44232">MVKVTSILSLCASLLLPLTSLTFGLPHCSQKHVTSTFELNNQINVESFLESLRLIQTSEDKSPVWMTENEIMELKRSDINFMDVTDYLELGTYYKPASKREYPVNPSYSEEVQPFLGNLTTEYMKNNLKEFTSFTNRYYRSPHGLRSSNWLFEQISNLIKEEGDESILSVQKFSHSWDQNSIVARFEGSDSSKSNEVVIVGAHQDSINMWFPKYGRAPGADDDGSGTVTILEAFRVLVSGGFKPQRPVEFHWYSAEEAGLLGSQAISLEYEKQGREVIGMIQNDMTGYVGKSAEHFGVINDYVDPGLTSFVTKLVDNYSDLSYRLTKCGYACSDHASWYKAGFPSAFVIEGDFSDSNPYIHSPNDVIDHLSFDHMLQFSKLSVSFAVELSHI</sequence>
<dbReference type="AlphaFoldDB" id="A0A1D1XTY5"/>
<evidence type="ECO:0000313" key="11">
    <source>
        <dbReference type="EMBL" id="JAT45848.1"/>
    </source>
</evidence>
<dbReference type="InterPro" id="IPR045175">
    <property type="entry name" value="M28_fam"/>
</dbReference>